<evidence type="ECO:0000313" key="6">
    <source>
        <dbReference type="Proteomes" id="UP000321514"/>
    </source>
</evidence>
<evidence type="ECO:0008006" key="7">
    <source>
        <dbReference type="Google" id="ProtNLM"/>
    </source>
</evidence>
<feature type="signal peptide" evidence="2">
    <location>
        <begin position="1"/>
        <end position="20"/>
    </location>
</feature>
<protein>
    <recommendedName>
        <fullName evidence="7">Lipoprotein</fullName>
    </recommendedName>
</protein>
<dbReference type="Pfam" id="PF09533">
    <property type="entry name" value="DUF2380"/>
    <property type="match status" value="1"/>
</dbReference>
<evidence type="ECO:0000313" key="4">
    <source>
        <dbReference type="EMBL" id="SET76573.1"/>
    </source>
</evidence>
<dbReference type="OrthoDB" id="5519168at2"/>
<feature type="compositionally biased region" description="Basic and acidic residues" evidence="1">
    <location>
        <begin position="129"/>
        <end position="144"/>
    </location>
</feature>
<reference evidence="3 6" key="2">
    <citation type="submission" date="2019-07" db="EMBL/GenBank/DDBJ databases">
        <title>Whole genome shotgun sequence of Myxococcus fulvus NBRC 100333.</title>
        <authorList>
            <person name="Hosoyama A."/>
            <person name="Uohara A."/>
            <person name="Ohji S."/>
            <person name="Ichikawa N."/>
        </authorList>
    </citation>
    <scope>NUCLEOTIDE SEQUENCE [LARGE SCALE GENOMIC DNA]</scope>
    <source>
        <strain evidence="3 6">NBRC 100333</strain>
    </source>
</reference>
<feature type="compositionally biased region" description="Low complexity" evidence="1">
    <location>
        <begin position="149"/>
        <end position="167"/>
    </location>
</feature>
<reference evidence="4 5" key="1">
    <citation type="submission" date="2016-10" db="EMBL/GenBank/DDBJ databases">
        <authorList>
            <person name="Varghese N."/>
            <person name="Submissions S."/>
        </authorList>
    </citation>
    <scope>NUCLEOTIDE SEQUENCE [LARGE SCALE GENOMIC DNA]</scope>
    <source>
        <strain evidence="4 5">DSM 16525</strain>
    </source>
</reference>
<keyword evidence="2" id="KW-0732">Signal</keyword>
<evidence type="ECO:0000256" key="2">
    <source>
        <dbReference type="SAM" id="SignalP"/>
    </source>
</evidence>
<proteinExistence type="predicted"/>
<evidence type="ECO:0000313" key="5">
    <source>
        <dbReference type="Proteomes" id="UP000183760"/>
    </source>
</evidence>
<dbReference type="Proteomes" id="UP000321514">
    <property type="component" value="Unassembled WGS sequence"/>
</dbReference>
<gene>
    <name evidence="3" type="ORF">MFU01_74780</name>
    <name evidence="4" type="ORF">SAMN05443572_103125</name>
</gene>
<name>A0A511TE51_MYXFU</name>
<sequence length="167" mass="17705">MAKRGWWAVLLCLLTNCASAPTVHGGAVGLSLENDSAEDCRKAADDDGDEGCVTIACEGGECGLYRCEDVASAAVAFRTGAPAAPMAGVRTSPQRYWGGTQVLPGREPVLVFRKERPEELPSQKTLRTARKEWEQATKEKHHIFPEPSSPTSTGAASTSTSTPSPST</sequence>
<dbReference type="EMBL" id="BJXR01000062">
    <property type="protein sequence ID" value="GEN12441.1"/>
    <property type="molecule type" value="Genomic_DNA"/>
</dbReference>
<dbReference type="AlphaFoldDB" id="A0A511TE51"/>
<feature type="region of interest" description="Disordered" evidence="1">
    <location>
        <begin position="119"/>
        <end position="167"/>
    </location>
</feature>
<keyword evidence="5" id="KW-1185">Reference proteome</keyword>
<comment type="caution">
    <text evidence="3">The sequence shown here is derived from an EMBL/GenBank/DDBJ whole genome shotgun (WGS) entry which is preliminary data.</text>
</comment>
<dbReference type="InterPro" id="IPR011755">
    <property type="entry name" value="CHP02269_MYXXA"/>
</dbReference>
<feature type="chain" id="PRO_5022941614" description="Lipoprotein" evidence="2">
    <location>
        <begin position="21"/>
        <end position="167"/>
    </location>
</feature>
<dbReference type="EMBL" id="FOIB01000003">
    <property type="protein sequence ID" value="SET76573.1"/>
    <property type="molecule type" value="Genomic_DNA"/>
</dbReference>
<accession>A0A511TE51</accession>
<organism evidence="3 6">
    <name type="scientific">Myxococcus fulvus</name>
    <dbReference type="NCBI Taxonomy" id="33"/>
    <lineage>
        <taxon>Bacteria</taxon>
        <taxon>Pseudomonadati</taxon>
        <taxon>Myxococcota</taxon>
        <taxon>Myxococcia</taxon>
        <taxon>Myxococcales</taxon>
        <taxon>Cystobacterineae</taxon>
        <taxon>Myxococcaceae</taxon>
        <taxon>Myxococcus</taxon>
    </lineage>
</organism>
<evidence type="ECO:0000256" key="1">
    <source>
        <dbReference type="SAM" id="MobiDB-lite"/>
    </source>
</evidence>
<evidence type="ECO:0000313" key="3">
    <source>
        <dbReference type="EMBL" id="GEN12441.1"/>
    </source>
</evidence>
<dbReference type="Proteomes" id="UP000183760">
    <property type="component" value="Unassembled WGS sequence"/>
</dbReference>